<dbReference type="PANTHER" id="PTHR30038:SF7">
    <property type="entry name" value="TUNGSTEN-CONTAINING GLYCERALDEHYDE-3-PHOSPHATE:FERREDOXIN OXIDOREDUCTASE"/>
    <property type="match status" value="1"/>
</dbReference>
<proteinExistence type="predicted"/>
<dbReference type="GO" id="GO:0051536">
    <property type="term" value="F:iron-sulfur cluster binding"/>
    <property type="evidence" value="ECO:0007669"/>
    <property type="project" value="InterPro"/>
</dbReference>
<accession>A0A381NM97</accession>
<organism evidence="2">
    <name type="scientific">marine metagenome</name>
    <dbReference type="NCBI Taxonomy" id="408172"/>
    <lineage>
        <taxon>unclassified sequences</taxon>
        <taxon>metagenomes</taxon>
        <taxon>ecological metagenomes</taxon>
    </lineage>
</organism>
<dbReference type="InterPro" id="IPR036021">
    <property type="entry name" value="Tungsten_al_ferr_oxy-like_C"/>
</dbReference>
<evidence type="ECO:0000259" key="1">
    <source>
        <dbReference type="Pfam" id="PF01314"/>
    </source>
</evidence>
<feature type="domain" description="Aldehyde ferredoxin oxidoreductase C-terminal" evidence="1">
    <location>
        <begin position="1"/>
        <end position="293"/>
    </location>
</feature>
<dbReference type="GO" id="GO:0016625">
    <property type="term" value="F:oxidoreductase activity, acting on the aldehyde or oxo group of donors, iron-sulfur protein as acceptor"/>
    <property type="evidence" value="ECO:0007669"/>
    <property type="project" value="InterPro"/>
</dbReference>
<dbReference type="InterPro" id="IPR013985">
    <property type="entry name" value="Ald_Fedxn_OxRdtase_dom3"/>
</dbReference>
<dbReference type="GO" id="GO:0009055">
    <property type="term" value="F:electron transfer activity"/>
    <property type="evidence" value="ECO:0007669"/>
    <property type="project" value="InterPro"/>
</dbReference>
<gene>
    <name evidence="2" type="ORF">METZ01_LOCUS7812</name>
</gene>
<dbReference type="Gene3D" id="1.10.599.10">
    <property type="entry name" value="Aldehyde Ferredoxin Oxidoreductase Protein, subunit A, domain 3"/>
    <property type="match status" value="1"/>
</dbReference>
<evidence type="ECO:0000313" key="2">
    <source>
        <dbReference type="EMBL" id="SUZ54958.1"/>
    </source>
</evidence>
<protein>
    <recommendedName>
        <fullName evidence="1">Aldehyde ferredoxin oxidoreductase C-terminal domain-containing protein</fullName>
    </recommendedName>
</protein>
<dbReference type="InterPro" id="IPR013984">
    <property type="entry name" value="Ald_Fedxn_OxRdtase_dom2"/>
</dbReference>
<dbReference type="Pfam" id="PF01314">
    <property type="entry name" value="AFOR_C"/>
    <property type="match status" value="1"/>
</dbReference>
<dbReference type="InterPro" id="IPR001203">
    <property type="entry name" value="OxRdtase_Ald_Fedxn_C"/>
</dbReference>
<name>A0A381NM97_9ZZZZ</name>
<dbReference type="PANTHER" id="PTHR30038">
    <property type="entry name" value="ALDEHYDE FERREDOXIN OXIDOREDUCTASE"/>
    <property type="match status" value="1"/>
</dbReference>
<dbReference type="AlphaFoldDB" id="A0A381NM97"/>
<dbReference type="InterPro" id="IPR051919">
    <property type="entry name" value="W-dependent_AOR"/>
</dbReference>
<dbReference type="Gene3D" id="1.10.569.10">
    <property type="entry name" value="Aldehyde Ferredoxin Oxidoreductase Protein, subunit A, domain 2"/>
    <property type="match status" value="1"/>
</dbReference>
<dbReference type="SUPFAM" id="SSF48310">
    <property type="entry name" value="Aldehyde ferredoxin oxidoreductase, C-terminal domains"/>
    <property type="match status" value="1"/>
</dbReference>
<reference evidence="2" key="1">
    <citation type="submission" date="2018-05" db="EMBL/GenBank/DDBJ databases">
        <authorList>
            <person name="Lanie J.A."/>
            <person name="Ng W.-L."/>
            <person name="Kazmierczak K.M."/>
            <person name="Andrzejewski T.M."/>
            <person name="Davidsen T.M."/>
            <person name="Wayne K.J."/>
            <person name="Tettelin H."/>
            <person name="Glass J.I."/>
            <person name="Rusch D."/>
            <person name="Podicherti R."/>
            <person name="Tsui H.-C.T."/>
            <person name="Winkler M.E."/>
        </authorList>
    </citation>
    <scope>NUCLEOTIDE SEQUENCE</scope>
</reference>
<dbReference type="EMBL" id="UINC01000419">
    <property type="protein sequence ID" value="SUZ54958.1"/>
    <property type="molecule type" value="Genomic_DNA"/>
</dbReference>
<sequence>MPQNNFRPNGDDTPTSLFRETLEDQFVIKAESCYRCGINCHKNIYEKKSDGGRGAFRAKFDYEPLNLLATNLGVDDPTAAWQLVQRGDNLGMDSISLGTTIGYVLDYNERHPDKPIMNGAIFGNAEKIMALVEDTGNGRLPELGHGVKRLSEQCGETSYAMHVKGLELPAYLPETNPGYPWAIAGGHMTMATFMALVMEGDTSMDYWVKAITQKGLYQVRDDLLGTCKFGGLSQKMALAALQVEGNLDISFEDMMAAVRRAYLRGLAIERKQGYDYSEYTLPEQVFEQPNRNVQTEPFVTREFFAELQEKVWAVFNKEIEAL</sequence>